<dbReference type="GO" id="GO:0015221">
    <property type="term" value="F:lipopolysaccharide transmembrane transporter activity"/>
    <property type="evidence" value="ECO:0007669"/>
    <property type="project" value="InterPro"/>
</dbReference>
<evidence type="ECO:0000256" key="2">
    <source>
        <dbReference type="ARBA" id="ARBA00022519"/>
    </source>
</evidence>
<organism evidence="7 8">
    <name type="scientific">Arenicella xantha</name>
    <dbReference type="NCBI Taxonomy" id="644221"/>
    <lineage>
        <taxon>Bacteria</taxon>
        <taxon>Pseudomonadati</taxon>
        <taxon>Pseudomonadota</taxon>
        <taxon>Gammaproteobacteria</taxon>
        <taxon>Arenicellales</taxon>
        <taxon>Arenicellaceae</taxon>
        <taxon>Arenicella</taxon>
    </lineage>
</organism>
<dbReference type="PANTHER" id="PTHR37481:SF1">
    <property type="entry name" value="LIPOPOLYSACCHARIDE EXPORT SYSTEM PROTEIN LPTC"/>
    <property type="match status" value="1"/>
</dbReference>
<reference evidence="7 8" key="1">
    <citation type="submission" date="2018-06" db="EMBL/GenBank/DDBJ databases">
        <title>Genomic Encyclopedia of Type Strains, Phase IV (KMG-IV): sequencing the most valuable type-strain genomes for metagenomic binning, comparative biology and taxonomic classification.</title>
        <authorList>
            <person name="Goeker M."/>
        </authorList>
    </citation>
    <scope>NUCLEOTIDE SEQUENCE [LARGE SCALE GENOMIC DNA]</scope>
    <source>
        <strain evidence="7 8">DSM 24032</strain>
    </source>
</reference>
<dbReference type="Gene3D" id="2.60.450.10">
    <property type="entry name" value="Lipopolysaccharide (LPS) transport protein A like domain"/>
    <property type="match status" value="1"/>
</dbReference>
<dbReference type="PANTHER" id="PTHR37481">
    <property type="entry name" value="LIPOPOLYSACCHARIDE EXPORT SYSTEM PROTEIN LPTC"/>
    <property type="match status" value="1"/>
</dbReference>
<keyword evidence="8" id="KW-1185">Reference proteome</keyword>
<dbReference type="OrthoDB" id="5973594at2"/>
<evidence type="ECO:0000256" key="1">
    <source>
        <dbReference type="ARBA" id="ARBA00022475"/>
    </source>
</evidence>
<dbReference type="InterPro" id="IPR010664">
    <property type="entry name" value="LipoPS_assembly_LptC-rel"/>
</dbReference>
<feature type="transmembrane region" description="Helical" evidence="6">
    <location>
        <begin position="7"/>
        <end position="24"/>
    </location>
</feature>
<accession>A0A395JI08</accession>
<dbReference type="AlphaFoldDB" id="A0A395JI08"/>
<keyword evidence="4 6" id="KW-1133">Transmembrane helix</keyword>
<dbReference type="Pfam" id="PF06835">
    <property type="entry name" value="LptC"/>
    <property type="match status" value="1"/>
</dbReference>
<dbReference type="InterPro" id="IPR052363">
    <property type="entry name" value="LPS_export_LptC"/>
</dbReference>
<evidence type="ECO:0000256" key="6">
    <source>
        <dbReference type="SAM" id="Phobius"/>
    </source>
</evidence>
<dbReference type="GO" id="GO:0005886">
    <property type="term" value="C:plasma membrane"/>
    <property type="evidence" value="ECO:0007669"/>
    <property type="project" value="InterPro"/>
</dbReference>
<name>A0A395JI08_9GAMM</name>
<evidence type="ECO:0000256" key="3">
    <source>
        <dbReference type="ARBA" id="ARBA00022692"/>
    </source>
</evidence>
<comment type="caution">
    <text evidence="7">The sequence shown here is derived from an EMBL/GenBank/DDBJ whole genome shotgun (WGS) entry which is preliminary data.</text>
</comment>
<dbReference type="EMBL" id="QNRT01000003">
    <property type="protein sequence ID" value="RBP49655.1"/>
    <property type="molecule type" value="Genomic_DNA"/>
</dbReference>
<evidence type="ECO:0000256" key="5">
    <source>
        <dbReference type="ARBA" id="ARBA00023136"/>
    </source>
</evidence>
<proteinExistence type="predicted"/>
<dbReference type="InterPro" id="IPR026265">
    <property type="entry name" value="LptC"/>
</dbReference>
<protein>
    <submittedName>
        <fullName evidence="7">LPS export ABC transporter protein LptC</fullName>
    </submittedName>
</protein>
<keyword evidence="1" id="KW-1003">Cell membrane</keyword>
<sequence length="152" mass="17201">MVKQAESLLYIAILGVIGLFGIYLQTAMMEDEPELNNFKDRHDPDYYIENFIATGLDKNGQRRFELKADRMAHFPDDDTALLDNPHVIEYEVGFAPRHTFADSGWMNSSGDEILMTGNVRVVVEADSRGPGGTMKAKRMRIILDKATKDNLF</sequence>
<dbReference type="RefSeq" id="WP_113954661.1">
    <property type="nucleotide sequence ID" value="NZ_QNRT01000003.1"/>
</dbReference>
<evidence type="ECO:0000313" key="7">
    <source>
        <dbReference type="EMBL" id="RBP49655.1"/>
    </source>
</evidence>
<keyword evidence="5 6" id="KW-0472">Membrane</keyword>
<keyword evidence="2" id="KW-0997">Cell inner membrane</keyword>
<evidence type="ECO:0000256" key="4">
    <source>
        <dbReference type="ARBA" id="ARBA00022989"/>
    </source>
</evidence>
<keyword evidence="3 6" id="KW-0812">Transmembrane</keyword>
<evidence type="ECO:0000313" key="8">
    <source>
        <dbReference type="Proteomes" id="UP000253083"/>
    </source>
</evidence>
<dbReference type="GO" id="GO:0030288">
    <property type="term" value="C:outer membrane-bounded periplasmic space"/>
    <property type="evidence" value="ECO:0007669"/>
    <property type="project" value="TreeGrafter"/>
</dbReference>
<dbReference type="Proteomes" id="UP000253083">
    <property type="component" value="Unassembled WGS sequence"/>
</dbReference>
<gene>
    <name evidence="7" type="ORF">DFR28_10380</name>
</gene>
<dbReference type="NCBIfam" id="TIGR04409">
    <property type="entry name" value="LptC_YrbK"/>
    <property type="match status" value="1"/>
</dbReference>
<dbReference type="GO" id="GO:0017089">
    <property type="term" value="F:glycolipid transfer activity"/>
    <property type="evidence" value="ECO:0007669"/>
    <property type="project" value="TreeGrafter"/>
</dbReference>
<dbReference type="InParanoid" id="A0A395JI08"/>